<keyword evidence="5 7" id="KW-0472">Membrane</keyword>
<evidence type="ECO:0000256" key="7">
    <source>
        <dbReference type="PROSITE-ProRule" id="PRU01360"/>
    </source>
</evidence>
<dbReference type="Gene3D" id="2.170.130.10">
    <property type="entry name" value="TonB-dependent receptor, plug domain"/>
    <property type="match status" value="1"/>
</dbReference>
<dbReference type="InterPro" id="IPR012910">
    <property type="entry name" value="Plug_dom"/>
</dbReference>
<dbReference type="NCBIfam" id="TIGR04056">
    <property type="entry name" value="OMP_RagA_SusC"/>
    <property type="match status" value="1"/>
</dbReference>
<organism evidence="10 11">
    <name type="scientific">Chitinophaga lutea</name>
    <dbReference type="NCBI Taxonomy" id="2488634"/>
    <lineage>
        <taxon>Bacteria</taxon>
        <taxon>Pseudomonadati</taxon>
        <taxon>Bacteroidota</taxon>
        <taxon>Chitinophagia</taxon>
        <taxon>Chitinophagales</taxon>
        <taxon>Chitinophagaceae</taxon>
        <taxon>Chitinophaga</taxon>
    </lineage>
</organism>
<keyword evidence="4 7" id="KW-0812">Transmembrane</keyword>
<dbReference type="SUPFAM" id="SSF49464">
    <property type="entry name" value="Carboxypeptidase regulatory domain-like"/>
    <property type="match status" value="1"/>
</dbReference>
<evidence type="ECO:0000256" key="1">
    <source>
        <dbReference type="ARBA" id="ARBA00004571"/>
    </source>
</evidence>
<dbReference type="InterPro" id="IPR023997">
    <property type="entry name" value="TonB-dep_OMP_SusC/RagA_CS"/>
</dbReference>
<dbReference type="InterPro" id="IPR036942">
    <property type="entry name" value="Beta-barrel_TonB_sf"/>
</dbReference>
<dbReference type="FunFam" id="2.170.130.10:FF:000003">
    <property type="entry name" value="SusC/RagA family TonB-linked outer membrane protein"/>
    <property type="match status" value="1"/>
</dbReference>
<evidence type="ECO:0000256" key="8">
    <source>
        <dbReference type="SAM" id="SignalP"/>
    </source>
</evidence>
<dbReference type="Pfam" id="PF07660">
    <property type="entry name" value="STN"/>
    <property type="match status" value="1"/>
</dbReference>
<feature type="chain" id="PRO_5018171026" evidence="8">
    <location>
        <begin position="38"/>
        <end position="1145"/>
    </location>
</feature>
<dbReference type="NCBIfam" id="TIGR04057">
    <property type="entry name" value="SusC_RagA_signa"/>
    <property type="match status" value="1"/>
</dbReference>
<comment type="subcellular location">
    <subcellularLocation>
        <location evidence="1 7">Cell outer membrane</location>
        <topology evidence="1 7">Multi-pass membrane protein</topology>
    </subcellularLocation>
</comment>
<dbReference type="SMART" id="SM00965">
    <property type="entry name" value="STN"/>
    <property type="match status" value="1"/>
</dbReference>
<keyword evidence="3 7" id="KW-1134">Transmembrane beta strand</keyword>
<comment type="similarity">
    <text evidence="7">Belongs to the TonB-dependent receptor family.</text>
</comment>
<dbReference type="AlphaFoldDB" id="A0A3N4PZP6"/>
<dbReference type="GO" id="GO:0009279">
    <property type="term" value="C:cell outer membrane"/>
    <property type="evidence" value="ECO:0007669"/>
    <property type="project" value="UniProtKB-SubCell"/>
</dbReference>
<keyword evidence="2 7" id="KW-0813">Transport</keyword>
<dbReference type="InterPro" id="IPR011662">
    <property type="entry name" value="Secretin/TonB_short_N"/>
</dbReference>
<proteinExistence type="inferred from homology"/>
<name>A0A3N4PZP6_9BACT</name>
<dbReference type="Proteomes" id="UP000278351">
    <property type="component" value="Unassembled WGS sequence"/>
</dbReference>
<dbReference type="PROSITE" id="PS52016">
    <property type="entry name" value="TONB_DEPENDENT_REC_3"/>
    <property type="match status" value="1"/>
</dbReference>
<sequence length="1145" mass="128740">MNLSALYRKYVAVPPKLLLCMKIAAFFLISACLTASANGFAQKVTLREKNARIEKVLLEIKRQTGYVFFYDAAILKNAKPVTMRVQDADIADVLKRILKYEGLDFAVQNKTITIIKIRAPGYQPPHHAADTFTIKGTITNAEDNTPIPGVSILNRNSGIGTQTNPEGRFTLKVSLDDKLVITHMNYENINYEVKNNDDIFIKLAQKVVTLNTDVVVVGYATQKKTSVVSSVSTVSGEELKFGGRNLSNNLQGQLPGIISFQRSGEPGYDNATFWIRGISTYNGAQNPLILVDGVPRNFNDIDPNEIATFSILKDAAATAVFGAEGANGVILVTTKRGRIQKTEITYRGEYSVLTPLRMPEFVGSAEYLSTYNEALRNEGKAPIIDEQLIEKYRNHADPDLYPDVNWLDMLMRDHTNNMRHNLTFRGGTSKARFFVAGSYYKESGLFKNNALAQYSSNIDLKRYNLRSNIDIDVSPSTLLRVDLSGQYLETNYPGVGAGTIFTSATITPSYLFPAVYSDGKLADHPRSSNNRVNPFNQLNHSGYTNEFRTNIQSRVDLEQKLNMITPGLSAKVSASYDFYGNYNVRSGKSINTYFATGRDANDKLKYTQIKSGTDQLTDAGTSQSSTKNIYLEASLNYTRQFAQKHDVTGMALAYQKESQVSSDRLPFRKMAYVGRLTYAYDRRYSIEVNVGITGSEAFAEGYRYGVFPAAGVAWIASNEPFYPEALRNVLSNMKLRFSYGLTGNDYYGNQRFLYRGGFTSSDIRGATFGYNAGGRLNSYSGLAEDRFSAPHLSWETETKRNYGIELGFFGNKLNINADYFDNNRYDILVQRRSVSAAAGFRQSPFQNFGKVTNKGVEANINFRQSLGQSSMVTFRGNFTYARNKVIEMDELMPLFPWMASTGNRLNMPNIWVAERLFRDSDFDITTVPGGNPVYQLKKDVANQNYFNPDVRPGDIKYKDLNGDGLINQFDQSKYESHPYTPEITYGFGVGYECKGFSINCFFTGIANTSVVLENGEGLLFPYERGMDESNVRTMARDRWREGKGDNQQVLFPRLRSQKFTNNVVPSTWWLRDAGFMRLKNAELGYSIPRKMLNRLRISNARVYLLGYNLLTWDKLKYWDPEQGNGTAGLTYPQSRSFTAGAEFTF</sequence>
<dbReference type="InterPro" id="IPR039426">
    <property type="entry name" value="TonB-dep_rcpt-like"/>
</dbReference>
<dbReference type="SUPFAM" id="SSF56935">
    <property type="entry name" value="Porins"/>
    <property type="match status" value="1"/>
</dbReference>
<evidence type="ECO:0000256" key="3">
    <source>
        <dbReference type="ARBA" id="ARBA00022452"/>
    </source>
</evidence>
<keyword evidence="8" id="KW-0732">Signal</keyword>
<dbReference type="Pfam" id="PF13715">
    <property type="entry name" value="CarbopepD_reg_2"/>
    <property type="match status" value="1"/>
</dbReference>
<feature type="domain" description="Secretin/TonB short N-terminal" evidence="9">
    <location>
        <begin position="66"/>
        <end position="117"/>
    </location>
</feature>
<dbReference type="InterPro" id="IPR008969">
    <property type="entry name" value="CarboxyPept-like_regulatory"/>
</dbReference>
<keyword evidence="11" id="KW-1185">Reference proteome</keyword>
<gene>
    <name evidence="10" type="ORF">EGT74_19375</name>
</gene>
<dbReference type="EMBL" id="RPDH01000002">
    <property type="protein sequence ID" value="RPE09170.1"/>
    <property type="molecule type" value="Genomic_DNA"/>
</dbReference>
<evidence type="ECO:0000256" key="6">
    <source>
        <dbReference type="ARBA" id="ARBA00023237"/>
    </source>
</evidence>
<dbReference type="InterPro" id="IPR023996">
    <property type="entry name" value="TonB-dep_OMP_SusC/RagA"/>
</dbReference>
<protein>
    <submittedName>
        <fullName evidence="10">SusC/RagA family TonB-linked outer membrane protein</fullName>
    </submittedName>
</protein>
<comment type="caution">
    <text evidence="10">The sequence shown here is derived from an EMBL/GenBank/DDBJ whole genome shotgun (WGS) entry which is preliminary data.</text>
</comment>
<reference evidence="10 11" key="1">
    <citation type="submission" date="2018-11" db="EMBL/GenBank/DDBJ databases">
        <title>Chitinophaga lutea sp.nov., isolate from arsenic contaminated soil.</title>
        <authorList>
            <person name="Zong Y."/>
        </authorList>
    </citation>
    <scope>NUCLEOTIDE SEQUENCE [LARGE SCALE GENOMIC DNA]</scope>
    <source>
        <strain evidence="10 11">ZY74</strain>
    </source>
</reference>
<evidence type="ECO:0000259" key="9">
    <source>
        <dbReference type="SMART" id="SM00965"/>
    </source>
</evidence>
<evidence type="ECO:0000313" key="10">
    <source>
        <dbReference type="EMBL" id="RPE09170.1"/>
    </source>
</evidence>
<dbReference type="InterPro" id="IPR037066">
    <property type="entry name" value="Plug_dom_sf"/>
</dbReference>
<dbReference type="Gene3D" id="2.40.170.20">
    <property type="entry name" value="TonB-dependent receptor, beta-barrel domain"/>
    <property type="match status" value="1"/>
</dbReference>
<feature type="signal peptide" evidence="8">
    <location>
        <begin position="1"/>
        <end position="37"/>
    </location>
</feature>
<keyword evidence="6 7" id="KW-0998">Cell outer membrane</keyword>
<evidence type="ECO:0000256" key="5">
    <source>
        <dbReference type="ARBA" id="ARBA00023136"/>
    </source>
</evidence>
<evidence type="ECO:0000256" key="2">
    <source>
        <dbReference type="ARBA" id="ARBA00022448"/>
    </source>
</evidence>
<dbReference type="Pfam" id="PF07715">
    <property type="entry name" value="Plug"/>
    <property type="match status" value="1"/>
</dbReference>
<evidence type="ECO:0000256" key="4">
    <source>
        <dbReference type="ARBA" id="ARBA00022692"/>
    </source>
</evidence>
<accession>A0A3N4PZP6</accession>
<evidence type="ECO:0000313" key="11">
    <source>
        <dbReference type="Proteomes" id="UP000278351"/>
    </source>
</evidence>